<gene>
    <name evidence="2" type="primary">yteU</name>
    <name evidence="2" type="ORF">HMI01_01680</name>
    <name evidence="3" type="ORF">SAMN05421668_101140</name>
</gene>
<sequence>MNGFMQKFYEVGSWLSKVMMIHFIWLGLTILGAGVLGIFPATFAAASTVYQMIRGEDKKIHLNMWQEYKRRFLKANILGYGWVLIGFILFVDFRISEVFIQWPFIHFFLILISSIALASFLIFITVFSRYELTPLQYFKQSLFIALVQPMETIAVLISAVLMFYLFMFLPVLTAFFGVALVLYPVLWFGHRACASIESKKLKASLS</sequence>
<keyword evidence="1" id="KW-0812">Transmembrane</keyword>
<reference evidence="2 5" key="2">
    <citation type="submission" date="2019-07" db="EMBL/GenBank/DDBJ databases">
        <title>Whole genome shotgun sequence of Halolactibacillus miurensis NBRC 100873.</title>
        <authorList>
            <person name="Hosoyama A."/>
            <person name="Uohara A."/>
            <person name="Ohji S."/>
            <person name="Ichikawa N."/>
        </authorList>
    </citation>
    <scope>NUCLEOTIDE SEQUENCE [LARGE SCALE GENOMIC DNA]</scope>
    <source>
        <strain evidence="2 5">NBRC 100873</strain>
    </source>
</reference>
<dbReference type="EMBL" id="BJWJ01000001">
    <property type="protein sequence ID" value="GEM03180.1"/>
    <property type="molecule type" value="Genomic_DNA"/>
</dbReference>
<dbReference type="STRING" id="306541.SAMN05421668_101140"/>
<feature type="transmembrane region" description="Helical" evidence="1">
    <location>
        <begin position="20"/>
        <end position="50"/>
    </location>
</feature>
<accession>A0A1I6P1P2</accession>
<organism evidence="3 4">
    <name type="scientific">Halolactibacillus miurensis</name>
    <dbReference type="NCBI Taxonomy" id="306541"/>
    <lineage>
        <taxon>Bacteria</taxon>
        <taxon>Bacillati</taxon>
        <taxon>Bacillota</taxon>
        <taxon>Bacilli</taxon>
        <taxon>Bacillales</taxon>
        <taxon>Bacillaceae</taxon>
        <taxon>Halolactibacillus</taxon>
    </lineage>
</organism>
<feature type="transmembrane region" description="Helical" evidence="1">
    <location>
        <begin position="71"/>
        <end position="91"/>
    </location>
</feature>
<dbReference type="RefSeq" id="WP_062320216.1">
    <property type="nucleotide sequence ID" value="NZ_BJWJ01000001.1"/>
</dbReference>
<evidence type="ECO:0000313" key="2">
    <source>
        <dbReference type="EMBL" id="GEM03180.1"/>
    </source>
</evidence>
<keyword evidence="1" id="KW-0472">Membrane</keyword>
<dbReference type="Pfam" id="PF04854">
    <property type="entry name" value="DUF624"/>
    <property type="match status" value="1"/>
</dbReference>
<dbReference type="EMBL" id="FPAI01000001">
    <property type="protein sequence ID" value="SFS34124.1"/>
    <property type="molecule type" value="Genomic_DNA"/>
</dbReference>
<keyword evidence="1" id="KW-1133">Transmembrane helix</keyword>
<protein>
    <submittedName>
        <fullName evidence="3">Uncharacterized membrane protein YesL</fullName>
    </submittedName>
</protein>
<reference evidence="3 4" key="1">
    <citation type="submission" date="2016-10" db="EMBL/GenBank/DDBJ databases">
        <authorList>
            <person name="de Groot N.N."/>
        </authorList>
    </citation>
    <scope>NUCLEOTIDE SEQUENCE [LARGE SCALE GENOMIC DNA]</scope>
    <source>
        <strain evidence="3 4">DSM 17074</strain>
    </source>
</reference>
<evidence type="ECO:0000256" key="1">
    <source>
        <dbReference type="SAM" id="Phobius"/>
    </source>
</evidence>
<feature type="transmembrane region" description="Helical" evidence="1">
    <location>
        <begin position="103"/>
        <end position="130"/>
    </location>
</feature>
<dbReference type="AlphaFoldDB" id="A0A1I6P1P2"/>
<dbReference type="Proteomes" id="UP000199139">
    <property type="component" value="Unassembled WGS sequence"/>
</dbReference>
<feature type="transmembrane region" description="Helical" evidence="1">
    <location>
        <begin position="142"/>
        <end position="165"/>
    </location>
</feature>
<evidence type="ECO:0000313" key="5">
    <source>
        <dbReference type="Proteomes" id="UP000321773"/>
    </source>
</evidence>
<keyword evidence="5" id="KW-1185">Reference proteome</keyword>
<evidence type="ECO:0000313" key="4">
    <source>
        <dbReference type="Proteomes" id="UP000199139"/>
    </source>
</evidence>
<evidence type="ECO:0000313" key="3">
    <source>
        <dbReference type="EMBL" id="SFS34124.1"/>
    </source>
</evidence>
<name>A0A1I6P1P2_9BACI</name>
<proteinExistence type="predicted"/>
<dbReference type="InterPro" id="IPR006938">
    <property type="entry name" value="DUF624"/>
</dbReference>
<feature type="transmembrane region" description="Helical" evidence="1">
    <location>
        <begin position="171"/>
        <end position="189"/>
    </location>
</feature>
<dbReference type="Proteomes" id="UP000321773">
    <property type="component" value="Unassembled WGS sequence"/>
</dbReference>